<dbReference type="EMBL" id="KU971060">
    <property type="protein sequence ID" value="ASN63654.1"/>
    <property type="molecule type" value="Genomic_DNA"/>
</dbReference>
<sequence length="156" mass="17103">METAIPEINMTALERKWAEEAANKPPALEDAYTELGFDPEKLEQSVIDTIPTPSGWRIAILPYRGAEKTKGGIVLAEETQRKTQLGTTCGYVLKVGDLAYADGSKFPNGPWCKAGDWIIFGRYAGARIPIDGGEIRLLNDDEVLAVVNSPEDILHM</sequence>
<keyword evidence="1" id="KW-0143">Chaperone</keyword>
<dbReference type="InterPro" id="IPR020818">
    <property type="entry name" value="Chaperonin_GroES"/>
</dbReference>
<proteinExistence type="predicted"/>
<dbReference type="InterPro" id="IPR011032">
    <property type="entry name" value="GroES-like_sf"/>
</dbReference>
<dbReference type="Pfam" id="PF00166">
    <property type="entry name" value="Cpn10"/>
    <property type="match status" value="1"/>
</dbReference>
<dbReference type="Gene3D" id="2.30.33.40">
    <property type="entry name" value="GroES chaperonin"/>
    <property type="match status" value="1"/>
</dbReference>
<accession>A0A221S3Z2</accession>
<dbReference type="GO" id="GO:0005524">
    <property type="term" value="F:ATP binding"/>
    <property type="evidence" value="ECO:0007669"/>
    <property type="project" value="InterPro"/>
</dbReference>
<dbReference type="GO" id="GO:0044183">
    <property type="term" value="F:protein folding chaperone"/>
    <property type="evidence" value="ECO:0007669"/>
    <property type="project" value="InterPro"/>
</dbReference>
<dbReference type="InterPro" id="IPR037124">
    <property type="entry name" value="Chaperonin_GroES_sf"/>
</dbReference>
<protein>
    <submittedName>
        <fullName evidence="2">Co-chaperonin GroES</fullName>
    </submittedName>
</protein>
<dbReference type="CDD" id="cd00320">
    <property type="entry name" value="cpn10"/>
    <property type="match status" value="1"/>
</dbReference>
<dbReference type="SMART" id="SM00883">
    <property type="entry name" value="Cpn10"/>
    <property type="match status" value="1"/>
</dbReference>
<organism evidence="2">
    <name type="scientific">uncultured virus</name>
    <dbReference type="NCBI Taxonomy" id="340016"/>
    <lineage>
        <taxon>Viruses</taxon>
        <taxon>environmental samples</taxon>
    </lineage>
</organism>
<reference evidence="2" key="1">
    <citation type="submission" date="2016-03" db="EMBL/GenBank/DDBJ databases">
        <title>Novel chaperonins are prevalent in the virioplankton and link to viral biology and ecology.</title>
        <authorList>
            <person name="Marine R.L."/>
            <person name="Nasko D.J."/>
            <person name="Polson S.W."/>
            <person name="Wommack K.E."/>
        </authorList>
    </citation>
    <scope>NUCLEOTIDE SEQUENCE</scope>
</reference>
<evidence type="ECO:0000313" key="2">
    <source>
        <dbReference type="EMBL" id="ASN63654.1"/>
    </source>
</evidence>
<dbReference type="SUPFAM" id="SSF50129">
    <property type="entry name" value="GroES-like"/>
    <property type="match status" value="1"/>
</dbReference>
<gene>
    <name evidence="2" type="primary">groES</name>
</gene>
<name>A0A221S3Z2_9VIRU</name>
<evidence type="ECO:0000256" key="1">
    <source>
        <dbReference type="ARBA" id="ARBA00023186"/>
    </source>
</evidence>